<name>A0A4R0NAX1_9SPHI</name>
<feature type="signal peptide" evidence="2">
    <location>
        <begin position="1"/>
        <end position="19"/>
    </location>
</feature>
<gene>
    <name evidence="3" type="ORF">EZ437_20135</name>
</gene>
<feature type="chain" id="PRO_5020406050" evidence="2">
    <location>
        <begin position="20"/>
        <end position="139"/>
    </location>
</feature>
<dbReference type="OrthoDB" id="9881706at2"/>
<accession>A0A4R0NAX1</accession>
<dbReference type="Proteomes" id="UP000293347">
    <property type="component" value="Unassembled WGS sequence"/>
</dbReference>
<comment type="caution">
    <text evidence="3">The sequence shown here is derived from an EMBL/GenBank/DDBJ whole genome shotgun (WGS) entry which is preliminary data.</text>
</comment>
<keyword evidence="4" id="KW-1185">Reference proteome</keyword>
<feature type="compositionally biased region" description="Polar residues" evidence="1">
    <location>
        <begin position="67"/>
        <end position="82"/>
    </location>
</feature>
<feature type="region of interest" description="Disordered" evidence="1">
    <location>
        <begin position="61"/>
        <end position="139"/>
    </location>
</feature>
<reference evidence="3 4" key="1">
    <citation type="submission" date="2019-02" db="EMBL/GenBank/DDBJ databases">
        <title>Pedobacter sp. RP-1-14 sp. nov., isolated from Arctic soil.</title>
        <authorList>
            <person name="Dahal R.H."/>
        </authorList>
    </citation>
    <scope>NUCLEOTIDE SEQUENCE [LARGE SCALE GENOMIC DNA]</scope>
    <source>
        <strain evidence="3 4">RP-1-14</strain>
    </source>
</reference>
<dbReference type="EMBL" id="SJSL01000009">
    <property type="protein sequence ID" value="TCC97398.1"/>
    <property type="molecule type" value="Genomic_DNA"/>
</dbReference>
<feature type="compositionally biased region" description="Polar residues" evidence="1">
    <location>
        <begin position="111"/>
        <end position="125"/>
    </location>
</feature>
<evidence type="ECO:0000256" key="1">
    <source>
        <dbReference type="SAM" id="MobiDB-lite"/>
    </source>
</evidence>
<evidence type="ECO:0000313" key="3">
    <source>
        <dbReference type="EMBL" id="TCC97398.1"/>
    </source>
</evidence>
<protein>
    <submittedName>
        <fullName evidence="3">Uncharacterized protein</fullName>
    </submittedName>
</protein>
<proteinExistence type="predicted"/>
<keyword evidence="2" id="KW-0732">Signal</keyword>
<dbReference type="RefSeq" id="WP_131597932.1">
    <property type="nucleotide sequence ID" value="NZ_SJSL01000009.1"/>
</dbReference>
<organism evidence="3 4">
    <name type="scientific">Pedobacter psychroterrae</name>
    <dbReference type="NCBI Taxonomy" id="2530453"/>
    <lineage>
        <taxon>Bacteria</taxon>
        <taxon>Pseudomonadati</taxon>
        <taxon>Bacteroidota</taxon>
        <taxon>Sphingobacteriia</taxon>
        <taxon>Sphingobacteriales</taxon>
        <taxon>Sphingobacteriaceae</taxon>
        <taxon>Pedobacter</taxon>
    </lineage>
</organism>
<dbReference type="AlphaFoldDB" id="A0A4R0NAX1"/>
<evidence type="ECO:0000256" key="2">
    <source>
        <dbReference type="SAM" id="SignalP"/>
    </source>
</evidence>
<sequence length="139" mass="14116">MKSILTALILSMTSAVAIAQSPVQNQKQEPVKVQNQPVAPTLAISSVGALAGAGGGAAAASYAATGRVSTPTSSPADSTKNAAQRRRVEVLKSNKTGDPNAITLNPLYESQGLSGQNTAARSINESGVSVKSDSKPKKK</sequence>
<evidence type="ECO:0000313" key="4">
    <source>
        <dbReference type="Proteomes" id="UP000293347"/>
    </source>
</evidence>